<organism evidence="1 2">
    <name type="scientific">Diphasiastrum complanatum</name>
    <name type="common">Issler's clubmoss</name>
    <name type="synonym">Lycopodium complanatum</name>
    <dbReference type="NCBI Taxonomy" id="34168"/>
    <lineage>
        <taxon>Eukaryota</taxon>
        <taxon>Viridiplantae</taxon>
        <taxon>Streptophyta</taxon>
        <taxon>Embryophyta</taxon>
        <taxon>Tracheophyta</taxon>
        <taxon>Lycopodiopsida</taxon>
        <taxon>Lycopodiales</taxon>
        <taxon>Lycopodiaceae</taxon>
        <taxon>Lycopodioideae</taxon>
        <taxon>Diphasiastrum</taxon>
    </lineage>
</organism>
<name>A0ACC2CIZ1_DIPCM</name>
<proteinExistence type="predicted"/>
<evidence type="ECO:0000313" key="2">
    <source>
        <dbReference type="Proteomes" id="UP001162992"/>
    </source>
</evidence>
<keyword evidence="2" id="KW-1185">Reference proteome</keyword>
<dbReference type="EMBL" id="CM055101">
    <property type="protein sequence ID" value="KAJ7541979.1"/>
    <property type="molecule type" value="Genomic_DNA"/>
</dbReference>
<protein>
    <submittedName>
        <fullName evidence="1">Uncharacterized protein</fullName>
    </submittedName>
</protein>
<gene>
    <name evidence="1" type="ORF">O6H91_10G083900</name>
</gene>
<dbReference type="Proteomes" id="UP001162992">
    <property type="component" value="Chromosome 10"/>
</dbReference>
<sequence>MQQLPCHDKLLYHFCFDLVSVMARNLGSKEVTGSSMAGQSTLHLNMDFVSGIDVLSPRRKSTSISPVLATTHNNNNSIASKGLDRAESSSRFRGLESQSILSVTDDGESVAMLVKDEEVMTSEALPGDRAFPRDKPSVFSTSAAKIKDKRASMVMSDDNFSEMLLWVWGESRHSGMACMILSSLAYNIMDLLVQYFPAQQMPSFQIIFVRSGVGGVVALMGLLWRGQSLLGEPKYRPTLLARAIIEFFAMCGFFYSIQVLPLSDAFVLNLTSPLFSTIMARIFLKEKWVAKEVAGTLCNFVGLIILVQPLAGFGDQGFTNTLTPSSKRSTGRHLYLGAILIGLTSSLAGGVSNCLLRSARKAEDSSMLAVLVLTAFSCPAAAVCTLLFQEFVIPSPIEFCGIVVVGLFSFIAQVLLTRALYLDKVGRTTTMQFMEVVGTSLIRILVLGQIPSLITGLGLVLIVVSTCFLVFCTHDKMLE</sequence>
<reference evidence="2" key="1">
    <citation type="journal article" date="2024" name="Proc. Natl. Acad. Sci. U.S.A.">
        <title>Extraordinary preservation of gene collinearity over three hundred million years revealed in homosporous lycophytes.</title>
        <authorList>
            <person name="Li C."/>
            <person name="Wickell D."/>
            <person name="Kuo L.Y."/>
            <person name="Chen X."/>
            <person name="Nie B."/>
            <person name="Liao X."/>
            <person name="Peng D."/>
            <person name="Ji J."/>
            <person name="Jenkins J."/>
            <person name="Williams M."/>
            <person name="Shu S."/>
            <person name="Plott C."/>
            <person name="Barry K."/>
            <person name="Rajasekar S."/>
            <person name="Grimwood J."/>
            <person name="Han X."/>
            <person name="Sun S."/>
            <person name="Hou Z."/>
            <person name="He W."/>
            <person name="Dai G."/>
            <person name="Sun C."/>
            <person name="Schmutz J."/>
            <person name="Leebens-Mack J.H."/>
            <person name="Li F.W."/>
            <person name="Wang L."/>
        </authorList>
    </citation>
    <scope>NUCLEOTIDE SEQUENCE [LARGE SCALE GENOMIC DNA]</scope>
    <source>
        <strain evidence="2">cv. PW_Plant_1</strain>
    </source>
</reference>
<evidence type="ECO:0000313" key="1">
    <source>
        <dbReference type="EMBL" id="KAJ7541979.1"/>
    </source>
</evidence>
<accession>A0ACC2CIZ1</accession>
<comment type="caution">
    <text evidence="1">The sequence shown here is derived from an EMBL/GenBank/DDBJ whole genome shotgun (WGS) entry which is preliminary data.</text>
</comment>